<evidence type="ECO:0000313" key="3">
    <source>
        <dbReference type="Proteomes" id="UP000091857"/>
    </source>
</evidence>
<evidence type="ECO:0000313" key="2">
    <source>
        <dbReference type="EMBL" id="OAY39306.1"/>
    </source>
</evidence>
<keyword evidence="1" id="KW-1133">Transmembrane helix</keyword>
<organism evidence="2 3">
    <name type="scientific">Manihot esculenta</name>
    <name type="common">Cassava</name>
    <name type="synonym">Jatropha manihot</name>
    <dbReference type="NCBI Taxonomy" id="3983"/>
    <lineage>
        <taxon>Eukaryota</taxon>
        <taxon>Viridiplantae</taxon>
        <taxon>Streptophyta</taxon>
        <taxon>Embryophyta</taxon>
        <taxon>Tracheophyta</taxon>
        <taxon>Spermatophyta</taxon>
        <taxon>Magnoliopsida</taxon>
        <taxon>eudicotyledons</taxon>
        <taxon>Gunneridae</taxon>
        <taxon>Pentapetalae</taxon>
        <taxon>rosids</taxon>
        <taxon>fabids</taxon>
        <taxon>Malpighiales</taxon>
        <taxon>Euphorbiaceae</taxon>
        <taxon>Crotonoideae</taxon>
        <taxon>Manihoteae</taxon>
        <taxon>Manihot</taxon>
    </lineage>
</organism>
<keyword evidence="1" id="KW-0472">Membrane</keyword>
<keyword evidence="3" id="KW-1185">Reference proteome</keyword>
<evidence type="ECO:0000256" key="1">
    <source>
        <dbReference type="SAM" id="Phobius"/>
    </source>
</evidence>
<name>A0A2C9V4F9_MANES</name>
<gene>
    <name evidence="2" type="ORF">MANES_10G083900v8</name>
</gene>
<keyword evidence="1" id="KW-0812">Transmembrane</keyword>
<feature type="transmembrane region" description="Helical" evidence="1">
    <location>
        <begin position="26"/>
        <end position="51"/>
    </location>
</feature>
<reference evidence="3" key="1">
    <citation type="journal article" date="2016" name="Nat. Biotechnol.">
        <title>Sequencing wild and cultivated cassava and related species reveals extensive interspecific hybridization and genetic diversity.</title>
        <authorList>
            <person name="Bredeson J.V."/>
            <person name="Lyons J.B."/>
            <person name="Prochnik S.E."/>
            <person name="Wu G.A."/>
            <person name="Ha C.M."/>
            <person name="Edsinger-Gonzales E."/>
            <person name="Grimwood J."/>
            <person name="Schmutz J."/>
            <person name="Rabbi I.Y."/>
            <person name="Egesi C."/>
            <person name="Nauluvula P."/>
            <person name="Lebot V."/>
            <person name="Ndunguru J."/>
            <person name="Mkamilo G."/>
            <person name="Bart R.S."/>
            <person name="Setter T.L."/>
            <person name="Gleadow R.M."/>
            <person name="Kulakow P."/>
            <person name="Ferguson M.E."/>
            <person name="Rounsley S."/>
            <person name="Rokhsar D.S."/>
        </authorList>
    </citation>
    <scope>NUCLEOTIDE SEQUENCE [LARGE SCALE GENOMIC DNA]</scope>
    <source>
        <strain evidence="3">cv. AM560-2</strain>
    </source>
</reference>
<dbReference type="Gramene" id="Manes.10G083900.1.v8.1">
    <property type="protein sequence ID" value="Manes.10G083900.1.v8.1.CDS.1"/>
    <property type="gene ID" value="Manes.10G083900.v8.1"/>
</dbReference>
<proteinExistence type="predicted"/>
<dbReference type="EMBL" id="CM004396">
    <property type="protein sequence ID" value="OAY39306.1"/>
    <property type="molecule type" value="Genomic_DNA"/>
</dbReference>
<sequence length="54" mass="5961">MAVLIVVVEGLCICVSTLWDLQEMRFAAIIDDVSSIAMAIIFAAVSCFISLRRR</sequence>
<dbReference type="AlphaFoldDB" id="A0A2C9V4F9"/>
<protein>
    <submittedName>
        <fullName evidence="2">Uncharacterized protein</fullName>
    </submittedName>
</protein>
<accession>A0A2C9V4F9</accession>
<dbReference type="Proteomes" id="UP000091857">
    <property type="component" value="Chromosome 10"/>
</dbReference>
<comment type="caution">
    <text evidence="2">The sequence shown here is derived from an EMBL/GenBank/DDBJ whole genome shotgun (WGS) entry which is preliminary data.</text>
</comment>